<keyword evidence="2" id="KW-0808">Transferase</keyword>
<evidence type="ECO:0000313" key="6">
    <source>
        <dbReference type="Proteomes" id="UP000548707"/>
    </source>
</evidence>
<dbReference type="Gene3D" id="3.40.50.150">
    <property type="entry name" value="Vaccinia Virus protein VP39"/>
    <property type="match status" value="1"/>
</dbReference>
<dbReference type="Pfam" id="PF00145">
    <property type="entry name" value="DNA_methylase"/>
    <property type="match status" value="1"/>
</dbReference>
<dbReference type="AlphaFoldDB" id="A0AB36CRL3"/>
<dbReference type="EMBL" id="JAAQXV010000001">
    <property type="protein sequence ID" value="NMZ78439.1"/>
    <property type="molecule type" value="Genomic_DNA"/>
</dbReference>
<keyword evidence="3" id="KW-0680">Restriction system</keyword>
<accession>A0AB36CRL3</accession>
<dbReference type="SUPFAM" id="SSF53335">
    <property type="entry name" value="S-adenosyl-L-methionine-dependent methyltransferases"/>
    <property type="match status" value="1"/>
</dbReference>
<dbReference type="GO" id="GO:0032259">
    <property type="term" value="P:methylation"/>
    <property type="evidence" value="ECO:0007669"/>
    <property type="project" value="UniProtKB-KW"/>
</dbReference>
<organism evidence="5 6">
    <name type="scientific">Pseudomonas mandelii</name>
    <dbReference type="NCBI Taxonomy" id="75612"/>
    <lineage>
        <taxon>Bacteria</taxon>
        <taxon>Pseudomonadati</taxon>
        <taxon>Pseudomonadota</taxon>
        <taxon>Gammaproteobacteria</taxon>
        <taxon>Pseudomonadales</taxon>
        <taxon>Pseudomonadaceae</taxon>
        <taxon>Pseudomonas</taxon>
    </lineage>
</organism>
<name>A0AB36CRL3_9PSED</name>
<reference evidence="5 6" key="1">
    <citation type="journal article" date="2020" name="Front. Microbiol.">
        <title>Genetic Organization of the aprX-lipA2 Operon Affects the Proteolytic Potential of Pseudomonas Species in Milk.</title>
        <authorList>
            <person name="Maier C."/>
            <person name="Huptas C."/>
            <person name="von Neubeck M."/>
            <person name="Scherer S."/>
            <person name="Wenning M."/>
            <person name="Lucking G."/>
        </authorList>
    </citation>
    <scope>NUCLEOTIDE SEQUENCE [LARGE SCALE GENOMIC DNA]</scope>
    <source>
        <strain evidence="5 6">WS 5114</strain>
    </source>
</reference>
<evidence type="ECO:0000256" key="2">
    <source>
        <dbReference type="ARBA" id="ARBA00022679"/>
    </source>
</evidence>
<protein>
    <submittedName>
        <fullName evidence="5">DNA cytosine methyltransferase</fullName>
    </submittedName>
</protein>
<dbReference type="GO" id="GO:0009307">
    <property type="term" value="P:DNA restriction-modification system"/>
    <property type="evidence" value="ECO:0007669"/>
    <property type="project" value="UniProtKB-KW"/>
</dbReference>
<evidence type="ECO:0000256" key="3">
    <source>
        <dbReference type="ARBA" id="ARBA00022747"/>
    </source>
</evidence>
<evidence type="ECO:0000256" key="4">
    <source>
        <dbReference type="ARBA" id="ARBA00047422"/>
    </source>
</evidence>
<comment type="caution">
    <text evidence="5">The sequence shown here is derived from an EMBL/GenBank/DDBJ whole genome shotgun (WGS) entry which is preliminary data.</text>
</comment>
<evidence type="ECO:0000313" key="5">
    <source>
        <dbReference type="EMBL" id="NMZ78439.1"/>
    </source>
</evidence>
<keyword evidence="1 5" id="KW-0489">Methyltransferase</keyword>
<proteinExistence type="predicted"/>
<evidence type="ECO:0000256" key="1">
    <source>
        <dbReference type="ARBA" id="ARBA00022603"/>
    </source>
</evidence>
<dbReference type="InterPro" id="IPR029063">
    <property type="entry name" value="SAM-dependent_MTases_sf"/>
</dbReference>
<dbReference type="InterPro" id="IPR001525">
    <property type="entry name" value="C5_MeTfrase"/>
</dbReference>
<dbReference type="GO" id="GO:0003886">
    <property type="term" value="F:DNA (cytosine-5-)-methyltransferase activity"/>
    <property type="evidence" value="ECO:0007669"/>
    <property type="project" value="UniProtKB-EC"/>
</dbReference>
<sequence length="560" mass="61226">MMLKRTLKHFHMCCGLGGGAKGFNNAKPIVGNIQAEWQCIGGVDVDPAGLRDFQRLSGVRGTLMDLFNRDQYIRFHGKEPPASWSEASAEDLRRAANNERPDAVFISSPCKGASGLLSEKMSLTPKYQALNELTLRCIWLMCEAWKDDPVSLIVFENVPRLATRGRHLLDQINKLLGHYGYAVAETTHDCGVIGGLAQSRKRFLLVARHIEKVPPFLYEPEKKTLKSVGSILGRMPLAGDIEAAGPMHRVPALQWKTWVRLALVTAGKDWRSLNDLAIEDGYLRDLVIVPQFRDGFLGVHDWNETAGTVAARTGPTNGKFSVADPRAPAGSLQYQQYGVRRWDETSGAVIGVKSPGQGTFSVADPRPNWKRHSNNLAVKEWDRHSSTIIAGGKGVQGGQLSIADPRPGMKRVKGDAYLTGGHYGVVGWNDQCGAVSASARQDNGRWSVADPRMPEANERLTCVIESLDGTWHRPFTTLELAALQSLVEPEEMFELDGLSDQAWRERIGNAVPPAAAEAIAHVMGTTLLLAAAGETFMLNSMPIWVRPVAVGLSVSQIQGA</sequence>
<dbReference type="RefSeq" id="WP_169856448.1">
    <property type="nucleotide sequence ID" value="NZ_JAAQXV010000001.1"/>
</dbReference>
<comment type="catalytic activity">
    <reaction evidence="4">
        <text>a 2'-deoxycytidine in DNA + S-adenosyl-L-methionine = a 5-methyl-2'-deoxycytidine in DNA + S-adenosyl-L-homocysteine + H(+)</text>
        <dbReference type="Rhea" id="RHEA:13681"/>
        <dbReference type="Rhea" id="RHEA-COMP:11369"/>
        <dbReference type="Rhea" id="RHEA-COMP:11370"/>
        <dbReference type="ChEBI" id="CHEBI:15378"/>
        <dbReference type="ChEBI" id="CHEBI:57856"/>
        <dbReference type="ChEBI" id="CHEBI:59789"/>
        <dbReference type="ChEBI" id="CHEBI:85452"/>
        <dbReference type="ChEBI" id="CHEBI:85454"/>
        <dbReference type="EC" id="2.1.1.37"/>
    </reaction>
</comment>
<dbReference type="Proteomes" id="UP000548707">
    <property type="component" value="Unassembled WGS sequence"/>
</dbReference>
<gene>
    <name evidence="5" type="ORF">HBO26_03840</name>
</gene>
<dbReference type="Gene3D" id="3.90.120.10">
    <property type="entry name" value="DNA Methylase, subunit A, domain 2"/>
    <property type="match status" value="1"/>
</dbReference>